<organism evidence="1 2">
    <name type="scientific">Roseinatronobacter thiooxidans</name>
    <dbReference type="NCBI Taxonomy" id="121821"/>
    <lineage>
        <taxon>Bacteria</taxon>
        <taxon>Pseudomonadati</taxon>
        <taxon>Pseudomonadota</taxon>
        <taxon>Alphaproteobacteria</taxon>
        <taxon>Rhodobacterales</taxon>
        <taxon>Paracoccaceae</taxon>
        <taxon>Roseinatronobacter</taxon>
    </lineage>
</organism>
<protein>
    <submittedName>
        <fullName evidence="1">Uncharacterized protein</fullName>
    </submittedName>
</protein>
<gene>
    <name evidence="1" type="ORF">LY56_01819</name>
</gene>
<evidence type="ECO:0000313" key="2">
    <source>
        <dbReference type="Proteomes" id="UP000249364"/>
    </source>
</evidence>
<keyword evidence="2" id="KW-1185">Reference proteome</keyword>
<name>A0A2W7Q8N0_9RHOB</name>
<dbReference type="Proteomes" id="UP000249364">
    <property type="component" value="Unassembled WGS sequence"/>
</dbReference>
<proteinExistence type="predicted"/>
<evidence type="ECO:0000313" key="1">
    <source>
        <dbReference type="EMBL" id="PZX44571.1"/>
    </source>
</evidence>
<reference evidence="1 2" key="1">
    <citation type="submission" date="2018-06" db="EMBL/GenBank/DDBJ databases">
        <title>Genomic Encyclopedia of Archaeal and Bacterial Type Strains, Phase II (KMG-II): from individual species to whole genera.</title>
        <authorList>
            <person name="Goeker M."/>
        </authorList>
    </citation>
    <scope>NUCLEOTIDE SEQUENCE [LARGE SCALE GENOMIC DNA]</scope>
    <source>
        <strain evidence="1 2">DSM 13087</strain>
    </source>
</reference>
<comment type="caution">
    <text evidence="1">The sequence shown here is derived from an EMBL/GenBank/DDBJ whole genome shotgun (WGS) entry which is preliminary data.</text>
</comment>
<dbReference type="AlphaFoldDB" id="A0A2W7Q8N0"/>
<dbReference type="STRING" id="121821.GCA_001870675_00846"/>
<dbReference type="EMBL" id="QKZQ01000007">
    <property type="protein sequence ID" value="PZX44571.1"/>
    <property type="molecule type" value="Genomic_DNA"/>
</dbReference>
<accession>A0A2W7Q8N0</accession>
<sequence>MTWIDEDVHLFVAGVEAETGVKLDAIFRKEFAKHARQDCATQFCETVSLALHMIHTNRKQVADEDGKAIAMSNRAHEIREAAKALNSALAAIGKYETDDDPSQEHILEGRINGTGLVKLSQECTARLIQHCDTVLDFHGKDRGGQSRSADIAGVLMIASAWRDHTGKEPRAKGTFGAFLNSVLSEIGWSEIAPNTLQSWMNSQ</sequence>
<dbReference type="RefSeq" id="WP_071469657.1">
    <property type="nucleotide sequence ID" value="NZ_MEHT01000017.1"/>
</dbReference>